<evidence type="ECO:0000313" key="4">
    <source>
        <dbReference type="Proteomes" id="UP000002497"/>
    </source>
</evidence>
<dbReference type="EMBL" id="GL636494">
    <property type="protein sequence ID" value="EFW17570.1"/>
    <property type="molecule type" value="Genomic_DNA"/>
</dbReference>
<dbReference type="OrthoDB" id="5346728at2759"/>
<evidence type="ECO:0000256" key="2">
    <source>
        <dbReference type="SAM" id="Phobius"/>
    </source>
</evidence>
<dbReference type="AlphaFoldDB" id="E9D861"/>
<dbReference type="eggNOG" id="ENOG502RPK2">
    <property type="taxonomic scope" value="Eukaryota"/>
</dbReference>
<feature type="region of interest" description="Disordered" evidence="1">
    <location>
        <begin position="215"/>
        <end position="283"/>
    </location>
</feature>
<dbReference type="VEuPathDB" id="FungiDB:CPSG_06013"/>
<dbReference type="OMA" id="SWIWWDP"/>
<gene>
    <name evidence="3" type="ORF">CPSG_06013</name>
</gene>
<name>E9D861_COCPS</name>
<feature type="region of interest" description="Disordered" evidence="1">
    <location>
        <begin position="320"/>
        <end position="349"/>
    </location>
</feature>
<evidence type="ECO:0000256" key="1">
    <source>
        <dbReference type="SAM" id="MobiDB-lite"/>
    </source>
</evidence>
<feature type="transmembrane region" description="Helical" evidence="2">
    <location>
        <begin position="6"/>
        <end position="28"/>
    </location>
</feature>
<feature type="region of interest" description="Disordered" evidence="1">
    <location>
        <begin position="733"/>
        <end position="754"/>
    </location>
</feature>
<keyword evidence="4" id="KW-1185">Reference proteome</keyword>
<feature type="compositionally biased region" description="Polar residues" evidence="1">
    <location>
        <begin position="327"/>
        <end position="340"/>
    </location>
</feature>
<keyword evidence="2" id="KW-0472">Membrane</keyword>
<dbReference type="HOGENOM" id="CLU_018625_1_0_1"/>
<keyword evidence="2" id="KW-0812">Transmembrane</keyword>
<reference evidence="4" key="2">
    <citation type="submission" date="2010-03" db="EMBL/GenBank/DDBJ databases">
        <title>The genome sequence of Coccidioides posadasii strain Silveira.</title>
        <authorList>
            <consortium name="The Broad Institute Genome Sequencing Center for Infectious Disease"/>
            <person name="Neafsey D."/>
            <person name="Orbach M."/>
            <person name="Henn M.R."/>
            <person name="Cole G.T."/>
            <person name="Galgiani J."/>
            <person name="Gardner M.J."/>
            <person name="Kirkland T.N."/>
            <person name="Taylor J.W."/>
            <person name="Young S.K."/>
            <person name="Zeng Q."/>
            <person name="Koehrsen M."/>
            <person name="Alvarado L."/>
            <person name="Berlin A."/>
            <person name="Borenstein D."/>
            <person name="Chapman S.B."/>
            <person name="Chen Z."/>
            <person name="Engels R."/>
            <person name="Freedman E."/>
            <person name="Gellesch M."/>
            <person name="Goldberg J."/>
            <person name="Griggs A."/>
            <person name="Gujja S."/>
            <person name="Heilman E."/>
            <person name="Heiman D."/>
            <person name="Howarth C."/>
            <person name="Jen D."/>
            <person name="Larson L."/>
            <person name="Mehta T."/>
            <person name="Neiman D."/>
            <person name="Park D."/>
            <person name="Pearson M."/>
            <person name="Richards J."/>
            <person name="Roberts A."/>
            <person name="Saif S."/>
            <person name="Shea T."/>
            <person name="Shenoy N."/>
            <person name="Sisk P."/>
            <person name="Stolte C."/>
            <person name="Sykes S."/>
            <person name="Walk T."/>
            <person name="White J."/>
            <person name="Yandava C."/>
            <person name="Haas B."/>
            <person name="Nusbaum C."/>
            <person name="Birren B."/>
        </authorList>
    </citation>
    <scope>NUCLEOTIDE SEQUENCE [LARGE SCALE GENOMIC DNA]</scope>
    <source>
        <strain evidence="4">RMSCC 757 / Silveira</strain>
    </source>
</reference>
<accession>E9D861</accession>
<dbReference type="Proteomes" id="UP000002497">
    <property type="component" value="Unassembled WGS sequence"/>
</dbReference>
<sequence length="811" mass="91804">MEPEDIRTIIGISVAATAVIIFCGYCTWRGIKQLDKLRGSKHEVLPVREEETARVRFSPNVQFTGIFCSPDRASSLLVLHKAHRAKVIAGGKEAGIRYAKTWYGWVPLDRRQKQRQRRQQWFKTLRGWLAWRTCHTDYSWVWWDPQGKKLEKRVRDQQPLSWIPSSLTGYVFDPAGSTSSLSHQVKRPQDEGAANLTAKNASKLKSRDVVPVENSHFPFVRKRPKRERQLRVPQEHQPSPNISNTLASQTDITFGNDGQLSLNEQENRPATPYLPPACKSSSKRCVSLPHSTFEVTQKSEPRPAHVPRCVSDGASFKNPKLCENPRSKNSTAASKPSILSTGGFEEPMPTMKAERHLSWRYKAWGARMQRATFPNTPIWLCGLAGRPGTPFPDALRSLISTGSGSECCRSTIDYSHLPVASDSSMTGIYSQSKHALSPLPYRFRMHPSQKERISTIYSSTDRFLSQSSLKASRKSFKNHSDNAIEEPAPSVWTAKQLQNQHGGSIRTQRQISNPEVRLLDDLERKLEWLSSEMDPGRKTDNFSVVYNHWLNKTTWVVYDPPSRVPSTERRLYGDPRFNYPYQAKSELRKAERPPIQRSKLHTPKIDSWRLAVNSARQSAGVQRFLKAVELFEGSADEPPDGAIDTATWILRKPPQGFEMSTKQKNAYFEGCGGWCEKLDYWQNVPRAYRARKVICEGKANRRRVAEVAKIVTRGCKRTVSKVVPRLPQYSKRKSAVKDAGRVTKSSWHPPPPKYQKRKKLVLNGHRAGLIERHPNIPYAIAPNAFMSIAASVSLILGERTVHPLDAPPVGA</sequence>
<reference evidence="4" key="1">
    <citation type="journal article" date="2010" name="Genome Res.">
        <title>Population genomic sequencing of Coccidioides fungi reveals recent hybridization and transposon control.</title>
        <authorList>
            <person name="Neafsey D.E."/>
            <person name="Barker B.M."/>
            <person name="Sharpton T.J."/>
            <person name="Stajich J.E."/>
            <person name="Park D.J."/>
            <person name="Whiston E."/>
            <person name="Hung C.-Y."/>
            <person name="McMahan C."/>
            <person name="White J."/>
            <person name="Sykes S."/>
            <person name="Heiman D."/>
            <person name="Young S."/>
            <person name="Zeng Q."/>
            <person name="Abouelleil A."/>
            <person name="Aftuck L."/>
            <person name="Bessette D."/>
            <person name="Brown A."/>
            <person name="FitzGerald M."/>
            <person name="Lui A."/>
            <person name="Macdonald J.P."/>
            <person name="Priest M."/>
            <person name="Orbach M.J."/>
            <person name="Galgiani J.N."/>
            <person name="Kirkland T.N."/>
            <person name="Cole G.T."/>
            <person name="Birren B.W."/>
            <person name="Henn M.R."/>
            <person name="Taylor J.W."/>
            <person name="Rounsley S.D."/>
        </authorList>
    </citation>
    <scope>NUCLEOTIDE SEQUENCE [LARGE SCALE GENOMIC DNA]</scope>
    <source>
        <strain evidence="4">RMSCC 757 / Silveira</strain>
    </source>
</reference>
<evidence type="ECO:0000313" key="3">
    <source>
        <dbReference type="EMBL" id="EFW17570.1"/>
    </source>
</evidence>
<proteinExistence type="predicted"/>
<dbReference type="VEuPathDB" id="FungiDB:D8B26_000269"/>
<dbReference type="STRING" id="443226.E9D861"/>
<protein>
    <submittedName>
        <fullName evidence="3">Uncharacterized protein</fullName>
    </submittedName>
</protein>
<organism evidence="4">
    <name type="scientific">Coccidioides posadasii (strain RMSCC 757 / Silveira)</name>
    <name type="common">Valley fever fungus</name>
    <dbReference type="NCBI Taxonomy" id="443226"/>
    <lineage>
        <taxon>Eukaryota</taxon>
        <taxon>Fungi</taxon>
        <taxon>Dikarya</taxon>
        <taxon>Ascomycota</taxon>
        <taxon>Pezizomycotina</taxon>
        <taxon>Eurotiomycetes</taxon>
        <taxon>Eurotiomycetidae</taxon>
        <taxon>Onygenales</taxon>
        <taxon>Onygenaceae</taxon>
        <taxon>Coccidioides</taxon>
    </lineage>
</organism>
<feature type="compositionally biased region" description="Polar residues" evidence="1">
    <location>
        <begin position="236"/>
        <end position="264"/>
    </location>
</feature>
<keyword evidence="2" id="KW-1133">Transmembrane helix</keyword>